<dbReference type="STRING" id="1392247.A0A3N4KRL8"/>
<evidence type="ECO:0000313" key="10">
    <source>
        <dbReference type="Proteomes" id="UP000277580"/>
    </source>
</evidence>
<evidence type="ECO:0000256" key="2">
    <source>
        <dbReference type="ARBA" id="ARBA00022722"/>
    </source>
</evidence>
<accession>A0A3N4KRL8</accession>
<evidence type="ECO:0000256" key="7">
    <source>
        <dbReference type="ARBA" id="ARBA00023180"/>
    </source>
</evidence>
<sequence length="297" mass="32396">MKFLLPAVLSLAPSLVSAWGQLGHQTVGLLAQAYLLPGTIEKVQYYLNDTTPTYMGNIATWADSYRYTEGGAFSSGYHFVNGHDDPPPHSCKIEYPGDCPPEGCIVSAIANYTARLQSKKVEWIDKRDALRFLIHFLGDITQPLHTEAYGAGANDVAVTFLGKSTNLHAVWDTSIPNLMLNVTNSTPTFTDSLGWANNLAAKVNAGEFKREVDNWIRYHDVKGDGPAKSAAKWAQDSNKLVCGYVLEEGPEKVNGTEVAGGEYYEGSTGIVEMQIAKGGVRLAAWLNMIFEGRPGFN</sequence>
<feature type="signal peptide" evidence="8">
    <location>
        <begin position="1"/>
        <end position="18"/>
    </location>
</feature>
<dbReference type="GO" id="GO:0003676">
    <property type="term" value="F:nucleic acid binding"/>
    <property type="evidence" value="ECO:0007669"/>
    <property type="project" value="InterPro"/>
</dbReference>
<dbReference type="CDD" id="cd11010">
    <property type="entry name" value="S1-P1_nuclease"/>
    <property type="match status" value="1"/>
</dbReference>
<dbReference type="PANTHER" id="PTHR33146">
    <property type="entry name" value="ENDONUCLEASE 4"/>
    <property type="match status" value="1"/>
</dbReference>
<keyword evidence="4" id="KW-0255">Endonuclease</keyword>
<comment type="similarity">
    <text evidence="1">Belongs to the nuclease type I family.</text>
</comment>
<dbReference type="GO" id="GO:0004519">
    <property type="term" value="F:endonuclease activity"/>
    <property type="evidence" value="ECO:0007669"/>
    <property type="project" value="UniProtKB-KW"/>
</dbReference>
<dbReference type="InParanoid" id="A0A3N4KRL8"/>
<evidence type="ECO:0000256" key="6">
    <source>
        <dbReference type="ARBA" id="ARBA00023157"/>
    </source>
</evidence>
<dbReference type="Pfam" id="PF02265">
    <property type="entry name" value="S1-P1_nuclease"/>
    <property type="match status" value="1"/>
</dbReference>
<feature type="chain" id="PRO_5018104439" evidence="8">
    <location>
        <begin position="19"/>
        <end position="297"/>
    </location>
</feature>
<protein>
    <submittedName>
        <fullName evidence="9">Phospholipase C/P1 nuclease</fullName>
    </submittedName>
</protein>
<keyword evidence="3" id="KW-0479">Metal-binding</keyword>
<dbReference type="GO" id="GO:0016788">
    <property type="term" value="F:hydrolase activity, acting on ester bonds"/>
    <property type="evidence" value="ECO:0007669"/>
    <property type="project" value="InterPro"/>
</dbReference>
<name>A0A3N4KRL8_9PEZI</name>
<dbReference type="InterPro" id="IPR003154">
    <property type="entry name" value="S1/P1nuclease"/>
</dbReference>
<evidence type="ECO:0000256" key="5">
    <source>
        <dbReference type="ARBA" id="ARBA00022801"/>
    </source>
</evidence>
<dbReference type="Proteomes" id="UP000277580">
    <property type="component" value="Unassembled WGS sequence"/>
</dbReference>
<evidence type="ECO:0000256" key="4">
    <source>
        <dbReference type="ARBA" id="ARBA00022759"/>
    </source>
</evidence>
<dbReference type="GO" id="GO:0046872">
    <property type="term" value="F:metal ion binding"/>
    <property type="evidence" value="ECO:0007669"/>
    <property type="project" value="UniProtKB-KW"/>
</dbReference>
<keyword evidence="7" id="KW-0325">Glycoprotein</keyword>
<proteinExistence type="inferred from homology"/>
<keyword evidence="6" id="KW-1015">Disulfide bond</keyword>
<dbReference type="Gene3D" id="1.10.575.10">
    <property type="entry name" value="P1 Nuclease"/>
    <property type="match status" value="1"/>
</dbReference>
<evidence type="ECO:0000256" key="1">
    <source>
        <dbReference type="ARBA" id="ARBA00009547"/>
    </source>
</evidence>
<dbReference type="EMBL" id="ML119124">
    <property type="protein sequence ID" value="RPB13254.1"/>
    <property type="molecule type" value="Genomic_DNA"/>
</dbReference>
<dbReference type="PANTHER" id="PTHR33146:SF26">
    <property type="entry name" value="ENDONUCLEASE 4"/>
    <property type="match status" value="1"/>
</dbReference>
<gene>
    <name evidence="9" type="ORF">P167DRAFT_564750</name>
</gene>
<evidence type="ECO:0000313" key="9">
    <source>
        <dbReference type="EMBL" id="RPB13254.1"/>
    </source>
</evidence>
<reference evidence="9 10" key="1">
    <citation type="journal article" date="2018" name="Nat. Ecol. Evol.">
        <title>Pezizomycetes genomes reveal the molecular basis of ectomycorrhizal truffle lifestyle.</title>
        <authorList>
            <person name="Murat C."/>
            <person name="Payen T."/>
            <person name="Noel B."/>
            <person name="Kuo A."/>
            <person name="Morin E."/>
            <person name="Chen J."/>
            <person name="Kohler A."/>
            <person name="Krizsan K."/>
            <person name="Balestrini R."/>
            <person name="Da Silva C."/>
            <person name="Montanini B."/>
            <person name="Hainaut M."/>
            <person name="Levati E."/>
            <person name="Barry K.W."/>
            <person name="Belfiori B."/>
            <person name="Cichocki N."/>
            <person name="Clum A."/>
            <person name="Dockter R.B."/>
            <person name="Fauchery L."/>
            <person name="Guy J."/>
            <person name="Iotti M."/>
            <person name="Le Tacon F."/>
            <person name="Lindquist E.A."/>
            <person name="Lipzen A."/>
            <person name="Malagnac F."/>
            <person name="Mello A."/>
            <person name="Molinier V."/>
            <person name="Miyauchi S."/>
            <person name="Poulain J."/>
            <person name="Riccioni C."/>
            <person name="Rubini A."/>
            <person name="Sitrit Y."/>
            <person name="Splivallo R."/>
            <person name="Traeger S."/>
            <person name="Wang M."/>
            <person name="Zifcakova L."/>
            <person name="Wipf D."/>
            <person name="Zambonelli A."/>
            <person name="Paolocci F."/>
            <person name="Nowrousian M."/>
            <person name="Ottonello S."/>
            <person name="Baldrian P."/>
            <person name="Spatafora J.W."/>
            <person name="Henrissat B."/>
            <person name="Nagy L.G."/>
            <person name="Aury J.M."/>
            <person name="Wincker P."/>
            <person name="Grigoriev I.V."/>
            <person name="Bonfante P."/>
            <person name="Martin F.M."/>
        </authorList>
    </citation>
    <scope>NUCLEOTIDE SEQUENCE [LARGE SCALE GENOMIC DNA]</scope>
    <source>
        <strain evidence="9 10">CCBAS932</strain>
    </source>
</reference>
<keyword evidence="5" id="KW-0378">Hydrolase</keyword>
<keyword evidence="10" id="KW-1185">Reference proteome</keyword>
<dbReference type="SUPFAM" id="SSF48537">
    <property type="entry name" value="Phospholipase C/P1 nuclease"/>
    <property type="match status" value="1"/>
</dbReference>
<evidence type="ECO:0000256" key="8">
    <source>
        <dbReference type="SAM" id="SignalP"/>
    </source>
</evidence>
<keyword evidence="8" id="KW-0732">Signal</keyword>
<keyword evidence="2" id="KW-0540">Nuclease</keyword>
<organism evidence="9 10">
    <name type="scientific">Morchella conica CCBAS932</name>
    <dbReference type="NCBI Taxonomy" id="1392247"/>
    <lineage>
        <taxon>Eukaryota</taxon>
        <taxon>Fungi</taxon>
        <taxon>Dikarya</taxon>
        <taxon>Ascomycota</taxon>
        <taxon>Pezizomycotina</taxon>
        <taxon>Pezizomycetes</taxon>
        <taxon>Pezizales</taxon>
        <taxon>Morchellaceae</taxon>
        <taxon>Morchella</taxon>
    </lineage>
</organism>
<dbReference type="GO" id="GO:0006308">
    <property type="term" value="P:DNA catabolic process"/>
    <property type="evidence" value="ECO:0007669"/>
    <property type="project" value="InterPro"/>
</dbReference>
<dbReference type="OrthoDB" id="441446at2759"/>
<dbReference type="AlphaFoldDB" id="A0A3N4KRL8"/>
<dbReference type="InterPro" id="IPR008947">
    <property type="entry name" value="PLipase_C/P1_nuclease_dom_sf"/>
</dbReference>
<evidence type="ECO:0000256" key="3">
    <source>
        <dbReference type="ARBA" id="ARBA00022723"/>
    </source>
</evidence>